<sequence length="96" mass="11023">MCPFSNRTSTTNWHNNPQSIQQTSLHRAHHHSLASKIRRNHNLESTLGRDQLSLRHFSDTQMPMQEAATHETFAQIAGNQARDISCNRTKKLATQF</sequence>
<dbReference type="Proteomes" id="UP000785679">
    <property type="component" value="Unassembled WGS sequence"/>
</dbReference>
<evidence type="ECO:0000313" key="2">
    <source>
        <dbReference type="EMBL" id="TNV79328.1"/>
    </source>
</evidence>
<feature type="compositionally biased region" description="Polar residues" evidence="1">
    <location>
        <begin position="1"/>
        <end position="23"/>
    </location>
</feature>
<accession>A0A8J8NPZ5</accession>
<keyword evidence="3" id="KW-1185">Reference proteome</keyword>
<name>A0A8J8NPZ5_HALGN</name>
<protein>
    <submittedName>
        <fullName evidence="2">Uncharacterized protein</fullName>
    </submittedName>
</protein>
<proteinExistence type="predicted"/>
<gene>
    <name evidence="2" type="ORF">FGO68_gene12574</name>
</gene>
<evidence type="ECO:0000313" key="3">
    <source>
        <dbReference type="Proteomes" id="UP000785679"/>
    </source>
</evidence>
<organism evidence="2 3">
    <name type="scientific">Halteria grandinella</name>
    <dbReference type="NCBI Taxonomy" id="5974"/>
    <lineage>
        <taxon>Eukaryota</taxon>
        <taxon>Sar</taxon>
        <taxon>Alveolata</taxon>
        <taxon>Ciliophora</taxon>
        <taxon>Intramacronucleata</taxon>
        <taxon>Spirotrichea</taxon>
        <taxon>Stichotrichia</taxon>
        <taxon>Sporadotrichida</taxon>
        <taxon>Halteriidae</taxon>
        <taxon>Halteria</taxon>
    </lineage>
</organism>
<evidence type="ECO:0000256" key="1">
    <source>
        <dbReference type="SAM" id="MobiDB-lite"/>
    </source>
</evidence>
<dbReference type="AlphaFoldDB" id="A0A8J8NPZ5"/>
<feature type="region of interest" description="Disordered" evidence="1">
    <location>
        <begin position="1"/>
        <end position="43"/>
    </location>
</feature>
<comment type="caution">
    <text evidence="2">The sequence shown here is derived from an EMBL/GenBank/DDBJ whole genome shotgun (WGS) entry which is preliminary data.</text>
</comment>
<dbReference type="EMBL" id="RRYP01009064">
    <property type="protein sequence ID" value="TNV79328.1"/>
    <property type="molecule type" value="Genomic_DNA"/>
</dbReference>
<reference evidence="2" key="1">
    <citation type="submission" date="2019-06" db="EMBL/GenBank/DDBJ databases">
        <authorList>
            <person name="Zheng W."/>
        </authorList>
    </citation>
    <scope>NUCLEOTIDE SEQUENCE</scope>
    <source>
        <strain evidence="2">QDHG01</strain>
    </source>
</reference>
<feature type="compositionally biased region" description="Basic residues" evidence="1">
    <location>
        <begin position="26"/>
        <end position="40"/>
    </location>
</feature>